<comment type="similarity">
    <text evidence="1">Belongs to the UPF0587 family.</text>
</comment>
<keyword evidence="3" id="KW-0862">Zinc</keyword>
<dbReference type="SUPFAM" id="SSF141678">
    <property type="entry name" value="MAL13P1.257-like"/>
    <property type="match status" value="1"/>
</dbReference>
<reference evidence="4 5" key="1">
    <citation type="submission" date="2024-02" db="EMBL/GenBank/DDBJ databases">
        <authorList>
            <person name="Chen Y."/>
            <person name="Shah S."/>
            <person name="Dougan E. K."/>
            <person name="Thang M."/>
            <person name="Chan C."/>
        </authorList>
    </citation>
    <scope>NUCLEOTIDE SEQUENCE [LARGE SCALE GENOMIC DNA]</scope>
</reference>
<evidence type="ECO:0000313" key="4">
    <source>
        <dbReference type="EMBL" id="CAK9011790.1"/>
    </source>
</evidence>
<keyword evidence="5" id="KW-1185">Reference proteome</keyword>
<sequence length="168" mass="18632">MPLIAMFMKAEMEGVDKLVFPEEDAWKVDIQQSGGTEIREGVTIDPTNEEDVPNSKGTANFLIKWDGAKAPSSISLVTPTRSTPLKDKEVKDKPLLQYSEAGTMQPVAIFDCRGAEPVKWYPIGLVVETSWGRFENVDLSDPDGWMECSETGDTAAISEVQFEFRVVK</sequence>
<dbReference type="Pfam" id="PF05907">
    <property type="entry name" value="CXXC_Zn-b_euk"/>
    <property type="match status" value="1"/>
</dbReference>
<evidence type="ECO:0000256" key="1">
    <source>
        <dbReference type="ARBA" id="ARBA00007818"/>
    </source>
</evidence>
<proteinExistence type="inferred from homology"/>
<accession>A0ABP0JBL1</accession>
<dbReference type="PANTHER" id="PTHR12857:SF0">
    <property type="entry name" value="CXXC MOTIF CONTAINING ZINC BINDING PROTEIN"/>
    <property type="match status" value="1"/>
</dbReference>
<name>A0ABP0JBL1_9DINO</name>
<evidence type="ECO:0000313" key="5">
    <source>
        <dbReference type="Proteomes" id="UP001642464"/>
    </source>
</evidence>
<dbReference type="EMBL" id="CAXAMM010006668">
    <property type="protein sequence ID" value="CAK9011790.1"/>
    <property type="molecule type" value="Genomic_DNA"/>
</dbReference>
<dbReference type="Proteomes" id="UP001642464">
    <property type="component" value="Unassembled WGS sequence"/>
</dbReference>
<dbReference type="InterPro" id="IPR008584">
    <property type="entry name" value="CXXC_Zn-binding_euk"/>
</dbReference>
<evidence type="ECO:0000256" key="2">
    <source>
        <dbReference type="ARBA" id="ARBA00022723"/>
    </source>
</evidence>
<evidence type="ECO:0000256" key="3">
    <source>
        <dbReference type="ARBA" id="ARBA00022833"/>
    </source>
</evidence>
<keyword evidence="2" id="KW-0479">Metal-binding</keyword>
<organism evidence="4 5">
    <name type="scientific">Durusdinium trenchii</name>
    <dbReference type="NCBI Taxonomy" id="1381693"/>
    <lineage>
        <taxon>Eukaryota</taxon>
        <taxon>Sar</taxon>
        <taxon>Alveolata</taxon>
        <taxon>Dinophyceae</taxon>
        <taxon>Suessiales</taxon>
        <taxon>Symbiodiniaceae</taxon>
        <taxon>Durusdinium</taxon>
    </lineage>
</organism>
<protein>
    <submittedName>
        <fullName evidence="4">UPF0587 protein YCR090C</fullName>
    </submittedName>
</protein>
<gene>
    <name evidence="4" type="ORF">SCF082_LOCUS11238</name>
</gene>
<comment type="caution">
    <text evidence="4">The sequence shown here is derived from an EMBL/GenBank/DDBJ whole genome shotgun (WGS) entry which is preliminary data.</text>
</comment>
<dbReference type="PANTHER" id="PTHR12857">
    <property type="entry name" value="CXXC MOTIF CONTAINING ZINC BINDING PROTEIN"/>
    <property type="match status" value="1"/>
</dbReference>